<dbReference type="RefSeq" id="WP_180914583.1">
    <property type="nucleotide sequence ID" value="NZ_CP059165.1"/>
</dbReference>
<proteinExistence type="predicted"/>
<reference evidence="2" key="1">
    <citation type="submission" date="2020-07" db="EMBL/GenBank/DDBJ databases">
        <title>Description of Mycobacterium gordonae subsp. intergordonae subsp.nov. and Mycobacterium gordonae subsp. gordonae subsp. nov.</title>
        <authorList>
            <person name="Yu X."/>
        </authorList>
    </citation>
    <scope>NUCLEOTIDE SEQUENCE [LARGE SCALE GENOMIC DNA]</scope>
    <source>
        <strain evidence="2">24</strain>
    </source>
</reference>
<gene>
    <name evidence="1" type="ORF">H0P51_19755</name>
</gene>
<dbReference type="KEGG" id="mgor:H0P51_19755"/>
<accession>A0A7D6E2R7</accession>
<dbReference type="EMBL" id="CP059165">
    <property type="protein sequence ID" value="QLL06002.1"/>
    <property type="molecule type" value="Genomic_DNA"/>
</dbReference>
<reference evidence="1 2" key="2">
    <citation type="submission" date="2020-07" db="EMBL/GenBank/DDBJ databases">
        <authorList>
            <person name="Yu X."/>
        </authorList>
    </citation>
    <scope>NUCLEOTIDE SEQUENCE [LARGE SCALE GENOMIC DNA]</scope>
    <source>
        <strain evidence="2">24</strain>
    </source>
</reference>
<evidence type="ECO:0000313" key="2">
    <source>
        <dbReference type="Proteomes" id="UP000510682"/>
    </source>
</evidence>
<name>A0A7D6E2R7_9MYCO</name>
<dbReference type="Proteomes" id="UP000510682">
    <property type="component" value="Chromosome"/>
</dbReference>
<reference evidence="2" key="3">
    <citation type="submission" date="2023-07" db="EMBL/GenBank/DDBJ databases">
        <title>Description of Mycobacterium gordonae subsp. intergordonae subsp.nov. and Mycobacterium gordonae subsp. gordonae subsp. nov.</title>
        <authorList>
            <person name="Huang H."/>
        </authorList>
    </citation>
    <scope>NUCLEOTIDE SEQUENCE [LARGE SCALE GENOMIC DNA]</scope>
    <source>
        <strain evidence="2">24</strain>
    </source>
</reference>
<evidence type="ECO:0000313" key="1">
    <source>
        <dbReference type="EMBL" id="QLL06002.1"/>
    </source>
</evidence>
<keyword evidence="2" id="KW-1185">Reference proteome</keyword>
<sequence length="124" mass="12874">MRVLASVEKYVIVFLAHEPLFRPAHILGKHIDKKIHAMGAAGGVGKAVLQVAQPVADGLGGGPLNLVARAAAYPAIKRGGGSANQASGSVPFTVLPGGHIIIGARYSILSVDKFCNMRQRDAPV</sequence>
<organism evidence="1 2">
    <name type="scientific">Mycobacterium vicinigordonae</name>
    <dbReference type="NCBI Taxonomy" id="1719132"/>
    <lineage>
        <taxon>Bacteria</taxon>
        <taxon>Bacillati</taxon>
        <taxon>Actinomycetota</taxon>
        <taxon>Actinomycetes</taxon>
        <taxon>Mycobacteriales</taxon>
        <taxon>Mycobacteriaceae</taxon>
        <taxon>Mycobacterium</taxon>
    </lineage>
</organism>
<protein>
    <submittedName>
        <fullName evidence="1">Uncharacterized protein</fullName>
    </submittedName>
</protein>
<dbReference type="AlphaFoldDB" id="A0A7D6E2R7"/>